<name>A0AAN4W4A7_9BACT</name>
<dbReference type="RefSeq" id="WP_338240072.1">
    <property type="nucleotide sequence ID" value="NZ_BQKE01000010.1"/>
</dbReference>
<evidence type="ECO:0000313" key="2">
    <source>
        <dbReference type="Proteomes" id="UP001310022"/>
    </source>
</evidence>
<organism evidence="1 2">
    <name type="scientific">Persicobacter diffluens</name>
    <dbReference type="NCBI Taxonomy" id="981"/>
    <lineage>
        <taxon>Bacteria</taxon>
        <taxon>Pseudomonadati</taxon>
        <taxon>Bacteroidota</taxon>
        <taxon>Cytophagia</taxon>
        <taxon>Cytophagales</taxon>
        <taxon>Persicobacteraceae</taxon>
        <taxon>Persicobacter</taxon>
    </lineage>
</organism>
<dbReference type="InterPro" id="IPR010235">
    <property type="entry name" value="HepT"/>
</dbReference>
<accession>A0AAN4W4A7</accession>
<dbReference type="Pfam" id="PF08780">
    <property type="entry name" value="NTase_sub_bind"/>
    <property type="match status" value="1"/>
</dbReference>
<sequence length="153" mass="18014">MSANQEDIRWKQRFSNFQKALSKLREAIQYLEQKPDFDNDFESEIIKEGIIQRFEYTHELAWNVMKDYAIYQGNTTVGGSRDAIRQAFKLNLITDGKLWMETINSRNQSSHTYNESTAEAIFSQVVATYFPLFEAFESMMEAKKSEEDLPWQE</sequence>
<dbReference type="Proteomes" id="UP001310022">
    <property type="component" value="Unassembled WGS sequence"/>
</dbReference>
<reference evidence="1 2" key="1">
    <citation type="submission" date="2021-12" db="EMBL/GenBank/DDBJ databases">
        <title>Genome sequencing of bacteria with rrn-lacking chromosome and rrn-plasmid.</title>
        <authorList>
            <person name="Anda M."/>
            <person name="Iwasaki W."/>
        </authorList>
    </citation>
    <scope>NUCLEOTIDE SEQUENCE [LARGE SCALE GENOMIC DNA]</scope>
    <source>
        <strain evidence="1 2">NBRC 15940</strain>
    </source>
</reference>
<evidence type="ECO:0000313" key="1">
    <source>
        <dbReference type="EMBL" id="GJM65003.1"/>
    </source>
</evidence>
<dbReference type="Gene3D" id="1.20.120.330">
    <property type="entry name" value="Nucleotidyltransferases domain 2"/>
    <property type="match status" value="1"/>
</dbReference>
<dbReference type="AlphaFoldDB" id="A0AAN4W4A7"/>
<dbReference type="SUPFAM" id="SSF81593">
    <property type="entry name" value="Nucleotidyltransferase substrate binding subunit/domain"/>
    <property type="match status" value="1"/>
</dbReference>
<dbReference type="EMBL" id="BQKE01000010">
    <property type="protein sequence ID" value="GJM65003.1"/>
    <property type="molecule type" value="Genomic_DNA"/>
</dbReference>
<comment type="caution">
    <text evidence="1">The sequence shown here is derived from an EMBL/GenBank/DDBJ whole genome shotgun (WGS) entry which is preliminary data.</text>
</comment>
<dbReference type="NCBIfam" id="TIGR01987">
    <property type="entry name" value="HI0074"/>
    <property type="match status" value="1"/>
</dbReference>
<protein>
    <submittedName>
        <fullName evidence="1">Nucleotidyltransferase</fullName>
    </submittedName>
</protein>
<gene>
    <name evidence="1" type="ORF">PEDI_55550</name>
</gene>
<proteinExistence type="predicted"/>
<keyword evidence="2" id="KW-1185">Reference proteome</keyword>